<organism evidence="1 2">
    <name type="scientific">Drouetiella hepatica Uher 2000/2452</name>
    <dbReference type="NCBI Taxonomy" id="904376"/>
    <lineage>
        <taxon>Bacteria</taxon>
        <taxon>Bacillati</taxon>
        <taxon>Cyanobacteriota</taxon>
        <taxon>Cyanophyceae</taxon>
        <taxon>Oculatellales</taxon>
        <taxon>Oculatellaceae</taxon>
        <taxon>Drouetiella</taxon>
    </lineage>
</organism>
<gene>
    <name evidence="1" type="ORF">KME15_09370</name>
</gene>
<reference evidence="1" key="1">
    <citation type="submission" date="2021-05" db="EMBL/GenBank/DDBJ databases">
        <authorList>
            <person name="Pietrasiak N."/>
            <person name="Ward R."/>
            <person name="Stajich J.E."/>
            <person name="Kurbessoian T."/>
        </authorList>
    </citation>
    <scope>NUCLEOTIDE SEQUENCE</scope>
    <source>
        <strain evidence="1">UHER 2000/2452</strain>
    </source>
</reference>
<name>A0A951Q9U5_9CYAN</name>
<protein>
    <submittedName>
        <fullName evidence="1">Uncharacterized protein</fullName>
    </submittedName>
</protein>
<dbReference type="EMBL" id="JAHHHD010000008">
    <property type="protein sequence ID" value="MBW4658873.1"/>
    <property type="molecule type" value="Genomic_DNA"/>
</dbReference>
<accession>A0A951Q9U5</accession>
<comment type="caution">
    <text evidence="1">The sequence shown here is derived from an EMBL/GenBank/DDBJ whole genome shotgun (WGS) entry which is preliminary data.</text>
</comment>
<sequence>MPPSPTPPATAAEQLNLDPATIENSPVLQRWLQEVPDVQSDIRHDPAFRTRVRLGYTHFPSSGDSGVNVGIEDVFVGRSGITASADYQIVRDRQTYGAEARYYVLPLGSYVNVAPTVGYRHVESDRDSVDGVSLGARLMLSPSRTGAADASLSQSFVAPGTADEVGITTLSFGYALTHRLRLSTDLQQQNAPRSKDRRVGVSLEWML</sequence>
<evidence type="ECO:0000313" key="2">
    <source>
        <dbReference type="Proteomes" id="UP000757435"/>
    </source>
</evidence>
<dbReference type="AlphaFoldDB" id="A0A951Q9U5"/>
<proteinExistence type="predicted"/>
<evidence type="ECO:0000313" key="1">
    <source>
        <dbReference type="EMBL" id="MBW4658873.1"/>
    </source>
</evidence>
<reference evidence="1" key="2">
    <citation type="journal article" date="2022" name="Microbiol. Resour. Announc.">
        <title>Metagenome Sequencing to Explore Phylogenomics of Terrestrial Cyanobacteria.</title>
        <authorList>
            <person name="Ward R.D."/>
            <person name="Stajich J.E."/>
            <person name="Johansen J.R."/>
            <person name="Huntemann M."/>
            <person name="Clum A."/>
            <person name="Foster B."/>
            <person name="Foster B."/>
            <person name="Roux S."/>
            <person name="Palaniappan K."/>
            <person name="Varghese N."/>
            <person name="Mukherjee S."/>
            <person name="Reddy T.B.K."/>
            <person name="Daum C."/>
            <person name="Copeland A."/>
            <person name="Chen I.A."/>
            <person name="Ivanova N.N."/>
            <person name="Kyrpides N.C."/>
            <person name="Shapiro N."/>
            <person name="Eloe-Fadrosh E.A."/>
            <person name="Pietrasiak N."/>
        </authorList>
    </citation>
    <scope>NUCLEOTIDE SEQUENCE</scope>
    <source>
        <strain evidence="1">UHER 2000/2452</strain>
    </source>
</reference>
<dbReference type="Proteomes" id="UP000757435">
    <property type="component" value="Unassembled WGS sequence"/>
</dbReference>